<dbReference type="RefSeq" id="XP_001747221.1">
    <property type="nucleotide sequence ID" value="XM_001747169.1"/>
</dbReference>
<evidence type="ECO:0000256" key="2">
    <source>
        <dbReference type="SAM" id="SignalP"/>
    </source>
</evidence>
<reference evidence="3 4" key="1">
    <citation type="journal article" date="2008" name="Nature">
        <title>The genome of the choanoflagellate Monosiga brevicollis and the origin of metazoans.</title>
        <authorList>
            <consortium name="JGI Sequencing"/>
            <person name="King N."/>
            <person name="Westbrook M.J."/>
            <person name="Young S.L."/>
            <person name="Kuo A."/>
            <person name="Abedin M."/>
            <person name="Chapman J."/>
            <person name="Fairclough S."/>
            <person name="Hellsten U."/>
            <person name="Isogai Y."/>
            <person name="Letunic I."/>
            <person name="Marr M."/>
            <person name="Pincus D."/>
            <person name="Putnam N."/>
            <person name="Rokas A."/>
            <person name="Wright K.J."/>
            <person name="Zuzow R."/>
            <person name="Dirks W."/>
            <person name="Good M."/>
            <person name="Goodstein D."/>
            <person name="Lemons D."/>
            <person name="Li W."/>
            <person name="Lyons J.B."/>
            <person name="Morris A."/>
            <person name="Nichols S."/>
            <person name="Richter D.J."/>
            <person name="Salamov A."/>
            <person name="Bork P."/>
            <person name="Lim W.A."/>
            <person name="Manning G."/>
            <person name="Miller W.T."/>
            <person name="McGinnis W."/>
            <person name="Shapiro H."/>
            <person name="Tjian R."/>
            <person name="Grigoriev I.V."/>
            <person name="Rokhsar D."/>
        </authorList>
    </citation>
    <scope>NUCLEOTIDE SEQUENCE [LARGE SCALE GENOMIC DNA]</scope>
    <source>
        <strain evidence="4">MX1 / ATCC 50154</strain>
    </source>
</reference>
<dbReference type="EMBL" id="CH991556">
    <property type="protein sequence ID" value="EDQ88145.1"/>
    <property type="molecule type" value="Genomic_DNA"/>
</dbReference>
<proteinExistence type="predicted"/>
<sequence>MSQPPRLSLFCAVLAGVILGASARNGRSKTTGHSRPEVTSDGPVKWTSCSDTPFTVQYQAPTSPDAIPTLTVTPSMSIDIREGETMPQDPIMFALMVTGKDKAHEYLARKSMASFAAQTMRHKAMVVINDSPDYSLVGPPSDWLAATLPNMPESEVSAACVVEIRVEPRKFTLGELRNIGINAVPVQGTWVQWDDDDWHERQYMRIKYDMMRLHGAGAITLSRQYRLFLNMNSSLVYTAPKGSKYGIEGTIMVHKTAAVAPIQYPALSKAEDTKYILDLMAIQTSLHPWKENPPWLYFRLYHGINTWDAKHYHIDNLVGANRWCNSKSSFNCPQEFDNALHHSVTALYKDMFSVIQASGVLQEVP</sequence>
<keyword evidence="4" id="KW-1185">Reference proteome</keyword>
<dbReference type="InParanoid" id="A9V385"/>
<feature type="signal peptide" evidence="2">
    <location>
        <begin position="1"/>
        <end position="23"/>
    </location>
</feature>
<evidence type="ECO:0000313" key="3">
    <source>
        <dbReference type="EMBL" id="EDQ88145.1"/>
    </source>
</evidence>
<evidence type="ECO:0000256" key="1">
    <source>
        <dbReference type="SAM" id="MobiDB-lite"/>
    </source>
</evidence>
<evidence type="ECO:0000313" key="4">
    <source>
        <dbReference type="Proteomes" id="UP000001357"/>
    </source>
</evidence>
<feature type="chain" id="PRO_5002744624" evidence="2">
    <location>
        <begin position="24"/>
        <end position="365"/>
    </location>
</feature>
<keyword evidence="2" id="KW-0732">Signal</keyword>
<dbReference type="AlphaFoldDB" id="A9V385"/>
<organism evidence="3 4">
    <name type="scientific">Monosiga brevicollis</name>
    <name type="common">Choanoflagellate</name>
    <dbReference type="NCBI Taxonomy" id="81824"/>
    <lineage>
        <taxon>Eukaryota</taxon>
        <taxon>Choanoflagellata</taxon>
        <taxon>Craspedida</taxon>
        <taxon>Salpingoecidae</taxon>
        <taxon>Monosiga</taxon>
    </lineage>
</organism>
<name>A9V385_MONBE</name>
<protein>
    <submittedName>
        <fullName evidence="3">Uncharacterized protein</fullName>
    </submittedName>
</protein>
<dbReference type="Proteomes" id="UP000001357">
    <property type="component" value="Unassembled WGS sequence"/>
</dbReference>
<accession>A9V385</accession>
<dbReference type="KEGG" id="mbr:MONBRDRAFT_37675"/>
<feature type="region of interest" description="Disordered" evidence="1">
    <location>
        <begin position="24"/>
        <end position="44"/>
    </location>
</feature>
<gene>
    <name evidence="3" type="ORF">MONBRDRAFT_37675</name>
</gene>
<dbReference type="GeneID" id="5892319"/>